<evidence type="ECO:0000256" key="1">
    <source>
        <dbReference type="ARBA" id="ARBA00005615"/>
    </source>
</evidence>
<evidence type="ECO:0000313" key="9">
    <source>
        <dbReference type="Proteomes" id="UP000267096"/>
    </source>
</evidence>
<dbReference type="AlphaFoldDB" id="A0A0M3K6F9"/>
<comment type="similarity">
    <text evidence="1 6">Belongs to the glycosyl hydrolase 37 family.</text>
</comment>
<dbReference type="OrthoDB" id="3542292at2759"/>
<dbReference type="InterPro" id="IPR001661">
    <property type="entry name" value="Glyco_hydro_37"/>
</dbReference>
<organism evidence="10">
    <name type="scientific">Anisakis simplex</name>
    <name type="common">Herring worm</name>
    <dbReference type="NCBI Taxonomy" id="6269"/>
    <lineage>
        <taxon>Eukaryota</taxon>
        <taxon>Metazoa</taxon>
        <taxon>Ecdysozoa</taxon>
        <taxon>Nematoda</taxon>
        <taxon>Chromadorea</taxon>
        <taxon>Rhabditida</taxon>
        <taxon>Spirurina</taxon>
        <taxon>Ascaridomorpha</taxon>
        <taxon>Ascaridoidea</taxon>
        <taxon>Anisakidae</taxon>
        <taxon>Anisakis</taxon>
        <taxon>Anisakis simplex complex</taxon>
    </lineage>
</organism>
<dbReference type="EMBL" id="UYRR01032696">
    <property type="protein sequence ID" value="VDK56517.1"/>
    <property type="molecule type" value="Genomic_DNA"/>
</dbReference>
<dbReference type="WBParaSite" id="ASIM_0001655001-mRNA-1">
    <property type="protein sequence ID" value="ASIM_0001655001-mRNA-1"/>
    <property type="gene ID" value="ASIM_0001655001"/>
</dbReference>
<dbReference type="PRINTS" id="PR00744">
    <property type="entry name" value="GLHYDRLASE37"/>
</dbReference>
<dbReference type="EC" id="3.2.1.28" evidence="2 6"/>
<proteinExistence type="inferred from homology"/>
<reference evidence="8 9" key="2">
    <citation type="submission" date="2018-11" db="EMBL/GenBank/DDBJ databases">
        <authorList>
            <consortium name="Pathogen Informatics"/>
        </authorList>
    </citation>
    <scope>NUCLEOTIDE SEQUENCE [LARGE SCALE GENOMIC DNA]</scope>
</reference>
<dbReference type="SUPFAM" id="SSF48208">
    <property type="entry name" value="Six-hairpin glycosidases"/>
    <property type="match status" value="1"/>
</dbReference>
<evidence type="ECO:0000256" key="7">
    <source>
        <dbReference type="SAM" id="MobiDB-lite"/>
    </source>
</evidence>
<dbReference type="PANTHER" id="PTHR23403">
    <property type="entry name" value="TREHALASE"/>
    <property type="match status" value="1"/>
</dbReference>
<keyword evidence="5 6" id="KW-0326">Glycosidase</keyword>
<dbReference type="GO" id="GO:0004555">
    <property type="term" value="F:alpha,alpha-trehalase activity"/>
    <property type="evidence" value="ECO:0007669"/>
    <property type="project" value="UniProtKB-EC"/>
</dbReference>
<gene>
    <name evidence="8" type="ORF">ASIM_LOCUS15957</name>
</gene>
<dbReference type="InterPro" id="IPR008928">
    <property type="entry name" value="6-hairpin_glycosidase_sf"/>
</dbReference>
<name>A0A0M3K6F9_ANISI</name>
<reference evidence="10" key="1">
    <citation type="submission" date="2017-02" db="UniProtKB">
        <authorList>
            <consortium name="WormBaseParasite"/>
        </authorList>
    </citation>
    <scope>IDENTIFICATION</scope>
</reference>
<evidence type="ECO:0000313" key="10">
    <source>
        <dbReference type="WBParaSite" id="ASIM_0001655001-mRNA-1"/>
    </source>
</evidence>
<evidence type="ECO:0000256" key="4">
    <source>
        <dbReference type="ARBA" id="ARBA00022801"/>
    </source>
</evidence>
<keyword evidence="4 6" id="KW-0378">Hydrolase</keyword>
<comment type="catalytic activity">
    <reaction evidence="6">
        <text>alpha,alpha-trehalose + H2O = alpha-D-glucose + beta-D-glucose</text>
        <dbReference type="Rhea" id="RHEA:32675"/>
        <dbReference type="ChEBI" id="CHEBI:15377"/>
        <dbReference type="ChEBI" id="CHEBI:15903"/>
        <dbReference type="ChEBI" id="CHEBI:16551"/>
        <dbReference type="ChEBI" id="CHEBI:17925"/>
        <dbReference type="EC" id="3.2.1.28"/>
    </reaction>
</comment>
<dbReference type="PANTHER" id="PTHR23403:SF24">
    <property type="entry name" value="TREHALASE"/>
    <property type="match status" value="1"/>
</dbReference>
<protein>
    <recommendedName>
        <fullName evidence="3 6">Trehalase</fullName>
        <ecNumber evidence="2 6">3.2.1.28</ecNumber>
    </recommendedName>
    <alternativeName>
        <fullName evidence="6">Alpha-trehalose glucohydrolase</fullName>
    </alternativeName>
</protein>
<feature type="region of interest" description="Disordered" evidence="7">
    <location>
        <begin position="634"/>
        <end position="669"/>
    </location>
</feature>
<dbReference type="Gene3D" id="1.50.10.10">
    <property type="match status" value="2"/>
</dbReference>
<dbReference type="InterPro" id="IPR018232">
    <property type="entry name" value="Glyco_hydro_37_CS"/>
</dbReference>
<evidence type="ECO:0000256" key="6">
    <source>
        <dbReference type="RuleBase" id="RU361180"/>
    </source>
</evidence>
<accession>A0A0M3K6F9</accession>
<evidence type="ECO:0000256" key="2">
    <source>
        <dbReference type="ARBA" id="ARBA00012757"/>
    </source>
</evidence>
<dbReference type="Proteomes" id="UP000267096">
    <property type="component" value="Unassembled WGS sequence"/>
</dbReference>
<keyword evidence="9" id="KW-1185">Reference proteome</keyword>
<evidence type="ECO:0000256" key="3">
    <source>
        <dbReference type="ARBA" id="ARBA00019905"/>
    </source>
</evidence>
<sequence>MAIEQHKRRVVLLRLCCNRLLKEYLQLGGIKASRHRVFSGLSSRDKGTLALNPSYDKVVASALKPPETGVLLSTINSPLLLLRNGVARLGGQHPSFSGQSVDQGISKGSFFHSSHFHIRTHPSQLLILFNITVCDSAIDSVTFNQHLLPSASSLPDHGVIPDYGKTMVQSTNSEQDLQQYIIHAQTVDMKKLIYCGGSLLDAVQKARLFQDCKHFVDMPLKVSDRVLADPNRYSLIALPKPFVVPGGRFREMYYWDSFFTIKGLLASGMHETVRGMIENMGHLIDKFGYVPNGNRVYYLNRSQPPLLTWCLAAYYEATGDKEFLLTGARWFEREIEFFQNRRSVQLKGVAFPLYRYHVIAEGPRPESYREDMESAEHIQDLIEKQRLWGDIAAAAESGRDFSSRWFSKDGPVAGKMGSTRTSSILPVDLNAIICGNWRLMANLYEAMNDLVSAEQCRQNFNAMRQAIHQVFWDEECGCWFDYDIVTGKHVTDYMDTNFFPLFTGCTHDGFNPSKVVSYLSSSGALSYPGGLPSSLIASGQQWDFPNAWAPTTWVVIQGLRATGQKELARQIAEKWIRKNYSMWVSTGGRMFEKYNVDSVCPNGVAGGGEYEVQEGFGWTNGVILDLLMTYGPELTTTPEETNDSAYESESDDAESIRSGSPFSMENCPV</sequence>
<dbReference type="GO" id="GO:0005993">
    <property type="term" value="P:trehalose catabolic process"/>
    <property type="evidence" value="ECO:0007669"/>
    <property type="project" value="TreeGrafter"/>
</dbReference>
<feature type="compositionally biased region" description="Acidic residues" evidence="7">
    <location>
        <begin position="640"/>
        <end position="653"/>
    </location>
</feature>
<dbReference type="InterPro" id="IPR012341">
    <property type="entry name" value="6hp_glycosidase-like_sf"/>
</dbReference>
<dbReference type="PROSITE" id="PS00928">
    <property type="entry name" value="TREHALASE_2"/>
    <property type="match status" value="1"/>
</dbReference>
<evidence type="ECO:0000313" key="8">
    <source>
        <dbReference type="EMBL" id="VDK56517.1"/>
    </source>
</evidence>
<dbReference type="Pfam" id="PF01204">
    <property type="entry name" value="Trehalase"/>
    <property type="match status" value="1"/>
</dbReference>
<evidence type="ECO:0000256" key="5">
    <source>
        <dbReference type="ARBA" id="ARBA00023295"/>
    </source>
</evidence>